<feature type="transmembrane region" description="Helical" evidence="1">
    <location>
        <begin position="14"/>
        <end position="30"/>
    </location>
</feature>
<feature type="transmembrane region" description="Helical" evidence="1">
    <location>
        <begin position="42"/>
        <end position="65"/>
    </location>
</feature>
<evidence type="ECO:0008006" key="4">
    <source>
        <dbReference type="Google" id="ProtNLM"/>
    </source>
</evidence>
<dbReference type="RefSeq" id="WP_093529390.1">
    <property type="nucleotide sequence ID" value="NZ_FLZS01000002.1"/>
</dbReference>
<dbReference type="EMBL" id="PEBN01000031">
    <property type="protein sequence ID" value="PHV57006.1"/>
    <property type="molecule type" value="Genomic_DNA"/>
</dbReference>
<accession>A0AAP8FXV6</accession>
<gene>
    <name evidence="2" type="ORF">CS009_06955</name>
</gene>
<keyword evidence="1" id="KW-0472">Membrane</keyword>
<reference evidence="2 3" key="1">
    <citation type="submission" date="2017-10" db="EMBL/GenBank/DDBJ databases">
        <title>Whole-genome sequence of three Streptococcus macedonicus strains isolated from Italian cheeses of the Veneto region.</title>
        <authorList>
            <person name="Treu L."/>
            <person name="De Diego-Diaz B."/>
            <person name="Papadimitriou K."/>
            <person name="Tsakalidou E."/>
            <person name="Corich V."/>
            <person name="Giacomini A."/>
        </authorList>
    </citation>
    <scope>NUCLEOTIDE SEQUENCE [LARGE SCALE GENOMIC DNA]</scope>
    <source>
        <strain evidence="2 3">19AS</strain>
    </source>
</reference>
<keyword evidence="1" id="KW-1133">Transmembrane helix</keyword>
<name>A0AAP8FXV6_STRMC</name>
<sequence>MSTDGLRQFLQGDFFWILTAIAVLLAIKCWRNSNWLQLFSVIGFYAIIVSLTKGQQILSAVGWFLKLFGIETGL</sequence>
<evidence type="ECO:0000313" key="3">
    <source>
        <dbReference type="Proteomes" id="UP000221763"/>
    </source>
</evidence>
<dbReference type="Proteomes" id="UP000221763">
    <property type="component" value="Unassembled WGS sequence"/>
</dbReference>
<protein>
    <recommendedName>
        <fullName evidence="4">Transmembrane regions protein</fullName>
    </recommendedName>
</protein>
<comment type="caution">
    <text evidence="2">The sequence shown here is derived from an EMBL/GenBank/DDBJ whole genome shotgun (WGS) entry which is preliminary data.</text>
</comment>
<evidence type="ECO:0000256" key="1">
    <source>
        <dbReference type="SAM" id="Phobius"/>
    </source>
</evidence>
<dbReference type="AlphaFoldDB" id="A0AAP8FXV6"/>
<organism evidence="2 3">
    <name type="scientific">Streptococcus macedonicus</name>
    <name type="common">Streptococcus gallolyticus macedonicus</name>
    <dbReference type="NCBI Taxonomy" id="59310"/>
    <lineage>
        <taxon>Bacteria</taxon>
        <taxon>Bacillati</taxon>
        <taxon>Bacillota</taxon>
        <taxon>Bacilli</taxon>
        <taxon>Lactobacillales</taxon>
        <taxon>Streptococcaceae</taxon>
        <taxon>Streptococcus</taxon>
    </lineage>
</organism>
<evidence type="ECO:0000313" key="2">
    <source>
        <dbReference type="EMBL" id="PHV57006.1"/>
    </source>
</evidence>
<keyword evidence="1" id="KW-0812">Transmembrane</keyword>
<proteinExistence type="predicted"/>